<keyword evidence="2" id="KW-1185">Reference proteome</keyword>
<protein>
    <submittedName>
        <fullName evidence="1">Uncharacterized protein</fullName>
    </submittedName>
</protein>
<evidence type="ECO:0000313" key="1">
    <source>
        <dbReference type="EMBL" id="CAH3188949.1"/>
    </source>
</evidence>
<organism evidence="1 2">
    <name type="scientific">Porites lobata</name>
    <dbReference type="NCBI Taxonomy" id="104759"/>
    <lineage>
        <taxon>Eukaryota</taxon>
        <taxon>Metazoa</taxon>
        <taxon>Cnidaria</taxon>
        <taxon>Anthozoa</taxon>
        <taxon>Hexacorallia</taxon>
        <taxon>Scleractinia</taxon>
        <taxon>Fungiina</taxon>
        <taxon>Poritidae</taxon>
        <taxon>Porites</taxon>
    </lineage>
</organism>
<reference evidence="1 2" key="1">
    <citation type="submission" date="2022-05" db="EMBL/GenBank/DDBJ databases">
        <authorList>
            <consortium name="Genoscope - CEA"/>
            <person name="William W."/>
        </authorList>
    </citation>
    <scope>NUCLEOTIDE SEQUENCE [LARGE SCALE GENOMIC DNA]</scope>
</reference>
<accession>A0ABN8SBN2</accession>
<name>A0ABN8SBN2_9CNID</name>
<gene>
    <name evidence="1" type="ORF">PLOB_00041863</name>
</gene>
<dbReference type="Proteomes" id="UP001159405">
    <property type="component" value="Unassembled WGS sequence"/>
</dbReference>
<sequence>MVSSLQSIVLYSVPIAMLIEMLKILHHLPMGHEVFRVLFRRCTHEELRNWAKTFPWDHPIARKLDHEVHRRRMADSWEYIENQPVCHIYQWLAHPTPGGVCNHCERMMDGFRLDDLIARRRVGSLTEDEIVNYVQSGDPNYRDWDDFPLRMTFRINSFLRSQGIVGEPDLAALDFLED</sequence>
<proteinExistence type="predicted"/>
<evidence type="ECO:0000313" key="2">
    <source>
        <dbReference type="Proteomes" id="UP001159405"/>
    </source>
</evidence>
<comment type="caution">
    <text evidence="1">The sequence shown here is derived from an EMBL/GenBank/DDBJ whole genome shotgun (WGS) entry which is preliminary data.</text>
</comment>
<dbReference type="EMBL" id="CALNXK010000667">
    <property type="protein sequence ID" value="CAH3188949.1"/>
    <property type="molecule type" value="Genomic_DNA"/>
</dbReference>